<feature type="transmembrane region" description="Helical" evidence="2">
    <location>
        <begin position="284"/>
        <end position="305"/>
    </location>
</feature>
<feature type="compositionally biased region" description="Polar residues" evidence="1">
    <location>
        <begin position="129"/>
        <end position="141"/>
    </location>
</feature>
<sequence length="317" mass="35045">MQDVDNEHVEKFDPNSSIKPAEITTHNMFQDNEHVEKFDLNSSTKPAKFTTHDMDNEHVEKFDQNSSTKPAEITAHDMDSANMEMGDESSTKNDTENENLSNNDIENVNSSMNGNKKDIAPNDNKDAVTSDQSTLCISSPGITLHKHSDHNDGAQEAESMENTPTAQLMMHQEQLLDEMMTDAVRETALAKLAEGKIIDKSEVQLEEKKALVELIELVSSQALSSLVKPIEKKEPELPGPNETGMKMEQDRTATNGELKEHDMSKTGAMPGGVVVTMDRRSVSLAIVALMFALTIGITIIVHLYAPPRATKLQMDLQ</sequence>
<reference evidence="3" key="2">
    <citation type="journal article" date="2015" name="Data Brief">
        <title>Shoot transcriptome of the giant reed, Arundo donax.</title>
        <authorList>
            <person name="Barrero R.A."/>
            <person name="Guerrero F.D."/>
            <person name="Moolhuijzen P."/>
            <person name="Goolsby J.A."/>
            <person name="Tidwell J."/>
            <person name="Bellgard S.E."/>
            <person name="Bellgard M.I."/>
        </authorList>
    </citation>
    <scope>NUCLEOTIDE SEQUENCE</scope>
    <source>
        <tissue evidence="3">Shoot tissue taken approximately 20 cm above the soil surface</tissue>
    </source>
</reference>
<evidence type="ECO:0000313" key="3">
    <source>
        <dbReference type="EMBL" id="JAE11032.1"/>
    </source>
</evidence>
<feature type="region of interest" description="Disordered" evidence="1">
    <location>
        <begin position="1"/>
        <end position="23"/>
    </location>
</feature>
<feature type="compositionally biased region" description="Polar residues" evidence="1">
    <location>
        <begin position="14"/>
        <end position="23"/>
    </location>
</feature>
<accession>A0A0A9FFC6</accession>
<keyword evidence="2" id="KW-0812">Transmembrane</keyword>
<proteinExistence type="predicted"/>
<dbReference type="AlphaFoldDB" id="A0A0A9FFC6"/>
<protein>
    <submittedName>
        <fullName evidence="3">Uncharacterized protein</fullName>
    </submittedName>
</protein>
<name>A0A0A9FFC6_ARUDO</name>
<feature type="compositionally biased region" description="Basic and acidic residues" evidence="1">
    <location>
        <begin position="115"/>
        <end position="128"/>
    </location>
</feature>
<dbReference type="PANTHER" id="PTHR15251">
    <property type="entry name" value="TESTIS-SPECIFIC BASIC PROTEIN Y 1-RELATED"/>
    <property type="match status" value="1"/>
</dbReference>
<evidence type="ECO:0000256" key="2">
    <source>
        <dbReference type="SAM" id="Phobius"/>
    </source>
</evidence>
<keyword evidence="2" id="KW-0472">Membrane</keyword>
<organism evidence="3">
    <name type="scientific">Arundo donax</name>
    <name type="common">Giant reed</name>
    <name type="synonym">Donax arundinaceus</name>
    <dbReference type="NCBI Taxonomy" id="35708"/>
    <lineage>
        <taxon>Eukaryota</taxon>
        <taxon>Viridiplantae</taxon>
        <taxon>Streptophyta</taxon>
        <taxon>Embryophyta</taxon>
        <taxon>Tracheophyta</taxon>
        <taxon>Spermatophyta</taxon>
        <taxon>Magnoliopsida</taxon>
        <taxon>Liliopsida</taxon>
        <taxon>Poales</taxon>
        <taxon>Poaceae</taxon>
        <taxon>PACMAD clade</taxon>
        <taxon>Arundinoideae</taxon>
        <taxon>Arundineae</taxon>
        <taxon>Arundo</taxon>
    </lineage>
</organism>
<feature type="compositionally biased region" description="Polar residues" evidence="1">
    <location>
        <begin position="98"/>
        <end position="114"/>
    </location>
</feature>
<keyword evidence="2" id="KW-1133">Transmembrane helix</keyword>
<dbReference type="PANTHER" id="PTHR15251:SF2">
    <property type="entry name" value="TESTIS-SPECIFIC BASIC PROTEIN Y 1-RELATED"/>
    <property type="match status" value="1"/>
</dbReference>
<feature type="compositionally biased region" description="Basic and acidic residues" evidence="1">
    <location>
        <begin position="1"/>
        <end position="13"/>
    </location>
</feature>
<reference evidence="3" key="1">
    <citation type="submission" date="2014-09" db="EMBL/GenBank/DDBJ databases">
        <authorList>
            <person name="Magalhaes I.L.F."/>
            <person name="Oliveira U."/>
            <person name="Santos F.R."/>
            <person name="Vidigal T.H.D.A."/>
            <person name="Brescovit A.D."/>
            <person name="Santos A.J."/>
        </authorList>
    </citation>
    <scope>NUCLEOTIDE SEQUENCE</scope>
    <source>
        <tissue evidence="3">Shoot tissue taken approximately 20 cm above the soil surface</tissue>
    </source>
</reference>
<feature type="region of interest" description="Disordered" evidence="1">
    <location>
        <begin position="83"/>
        <end position="160"/>
    </location>
</feature>
<dbReference type="EMBL" id="GBRH01186864">
    <property type="protein sequence ID" value="JAE11032.1"/>
    <property type="molecule type" value="Transcribed_RNA"/>
</dbReference>
<evidence type="ECO:0000256" key="1">
    <source>
        <dbReference type="SAM" id="MobiDB-lite"/>
    </source>
</evidence>